<sequence>MKTILLITTGGTLDKVYFDALSEYQVGNAVAPEILQRMNVNFCYEHKEICRKDSLEITDQDRALIKQAIDGCEHDHVLVTHGTDTMVQTAQFLGEQPEKTIVFTGAMQPAAFANTDAIFNIGTAIGALNSAPKGVYVAMSGQVFLASKVYKNYETKRFEDNE</sequence>
<dbReference type="Pfam" id="PF00710">
    <property type="entry name" value="Asparaginase"/>
    <property type="match status" value="1"/>
</dbReference>
<protein>
    <submittedName>
        <fullName evidence="4">Asparaginase</fullName>
    </submittedName>
</protein>
<dbReference type="SUPFAM" id="SSF53774">
    <property type="entry name" value="Glutaminase/Asparaginase"/>
    <property type="match status" value="1"/>
</dbReference>
<dbReference type="InterPro" id="IPR006034">
    <property type="entry name" value="Asparaginase/glutaminase-like"/>
</dbReference>
<dbReference type="PIRSF" id="PIRSF001220">
    <property type="entry name" value="L-ASNase_gatD"/>
    <property type="match status" value="1"/>
</dbReference>
<dbReference type="GO" id="GO:0004067">
    <property type="term" value="F:asparaginase activity"/>
    <property type="evidence" value="ECO:0007669"/>
    <property type="project" value="UniProtKB-UniRule"/>
</dbReference>
<feature type="binding site" evidence="2">
    <location>
        <begin position="83"/>
        <end position="84"/>
    </location>
    <ligand>
        <name>substrate</name>
    </ligand>
</feature>
<dbReference type="InterPro" id="IPR027474">
    <property type="entry name" value="L-asparaginase_N"/>
</dbReference>
<evidence type="ECO:0000313" key="5">
    <source>
        <dbReference type="Proteomes" id="UP000004263"/>
    </source>
</evidence>
<dbReference type="Gene3D" id="3.40.50.1170">
    <property type="entry name" value="L-asparaginase, N-terminal domain"/>
    <property type="match status" value="1"/>
</dbReference>
<evidence type="ECO:0000256" key="2">
    <source>
        <dbReference type="PIRSR" id="PIRSR001220-2"/>
    </source>
</evidence>
<dbReference type="HOGENOM" id="CLU_019134_4_2_6"/>
<proteinExistence type="predicted"/>
<evidence type="ECO:0000256" key="1">
    <source>
        <dbReference type="PIRSR" id="PIRSR001220-1"/>
    </source>
</evidence>
<name>Q1N660_9GAMM</name>
<comment type="caution">
    <text evidence="4">The sequence shown here is derived from an EMBL/GenBank/DDBJ whole genome shotgun (WGS) entry which is preliminary data.</text>
</comment>
<reference evidence="4 5" key="1">
    <citation type="submission" date="2006-03" db="EMBL/GenBank/DDBJ databases">
        <authorList>
            <person name="Pinhassi J."/>
            <person name="Pedros-Alio C."/>
            <person name="Ferriera S."/>
            <person name="Johnson J."/>
            <person name="Kravitz S."/>
            <person name="Halpern A."/>
            <person name="Remington K."/>
            <person name="Beeson K."/>
            <person name="Tran B."/>
            <person name="Rogers Y.-H."/>
            <person name="Friedman R."/>
            <person name="Venter J.C."/>
        </authorList>
    </citation>
    <scope>NUCLEOTIDE SEQUENCE [LARGE SCALE GENOMIC DNA]</scope>
    <source>
        <strain evidence="4 5">RED65</strain>
    </source>
</reference>
<dbReference type="AlphaFoldDB" id="Q1N660"/>
<dbReference type="InterPro" id="IPR037152">
    <property type="entry name" value="L-asparaginase_N_sf"/>
</dbReference>
<dbReference type="PANTHER" id="PTHR11707">
    <property type="entry name" value="L-ASPARAGINASE"/>
    <property type="match status" value="1"/>
</dbReference>
<dbReference type="PIRSF" id="PIRSF500176">
    <property type="entry name" value="L_ASNase"/>
    <property type="match status" value="1"/>
</dbReference>
<dbReference type="OrthoDB" id="9788068at2"/>
<feature type="domain" description="L-asparaginase N-terminal" evidence="3">
    <location>
        <begin position="4"/>
        <end position="153"/>
    </location>
</feature>
<dbReference type="Proteomes" id="UP000004263">
    <property type="component" value="Unassembled WGS sequence"/>
</dbReference>
<dbReference type="STRING" id="207949.RED65_10079"/>
<dbReference type="PANTHER" id="PTHR11707:SF28">
    <property type="entry name" value="60 KDA LYSOPHOSPHOLIPASE"/>
    <property type="match status" value="1"/>
</dbReference>
<feature type="active site" description="O-isoaspartyl threonine intermediate" evidence="1">
    <location>
        <position position="12"/>
    </location>
</feature>
<feature type="binding site" evidence="2">
    <location>
        <position position="54"/>
    </location>
    <ligand>
        <name>substrate</name>
    </ligand>
</feature>
<evidence type="ECO:0000259" key="3">
    <source>
        <dbReference type="Pfam" id="PF00710"/>
    </source>
</evidence>
<dbReference type="RefSeq" id="WP_007017153.1">
    <property type="nucleotide sequence ID" value="NZ_CH724113.1"/>
</dbReference>
<organism evidence="4 5">
    <name type="scientific">Bermanella marisrubri</name>
    <dbReference type="NCBI Taxonomy" id="207949"/>
    <lineage>
        <taxon>Bacteria</taxon>
        <taxon>Pseudomonadati</taxon>
        <taxon>Pseudomonadota</taxon>
        <taxon>Gammaproteobacteria</taxon>
        <taxon>Oceanospirillales</taxon>
        <taxon>Oceanospirillaceae</taxon>
        <taxon>Bermanella</taxon>
    </lineage>
</organism>
<gene>
    <name evidence="4" type="ORF">RED65_10079</name>
</gene>
<dbReference type="PRINTS" id="PR00139">
    <property type="entry name" value="ASNGLNASE"/>
</dbReference>
<dbReference type="PROSITE" id="PS51732">
    <property type="entry name" value="ASN_GLN_ASE_3"/>
    <property type="match status" value="1"/>
</dbReference>
<dbReference type="EMBL" id="AAQH01000001">
    <property type="protein sequence ID" value="EAT13732.1"/>
    <property type="molecule type" value="Genomic_DNA"/>
</dbReference>
<dbReference type="InterPro" id="IPR036152">
    <property type="entry name" value="Asp/glu_Ase-like_sf"/>
</dbReference>
<keyword evidence="5" id="KW-1185">Reference proteome</keyword>
<accession>Q1N660</accession>
<evidence type="ECO:0000313" key="4">
    <source>
        <dbReference type="EMBL" id="EAT13732.1"/>
    </source>
</evidence>